<dbReference type="InterPro" id="IPR011057">
    <property type="entry name" value="Mss4-like_sf"/>
</dbReference>
<proteinExistence type="predicted"/>
<evidence type="ECO:0000256" key="4">
    <source>
        <dbReference type="ARBA" id="ARBA00022833"/>
    </source>
</evidence>
<dbReference type="GO" id="GO:0030091">
    <property type="term" value="P:protein repair"/>
    <property type="evidence" value="ECO:0007669"/>
    <property type="project" value="InterPro"/>
</dbReference>
<dbReference type="RefSeq" id="WP_231598429.1">
    <property type="nucleotide sequence ID" value="NZ_SJPL01000001.1"/>
</dbReference>
<evidence type="ECO:0000256" key="5">
    <source>
        <dbReference type="ARBA" id="ARBA00023002"/>
    </source>
</evidence>
<keyword evidence="10" id="KW-1185">Reference proteome</keyword>
<evidence type="ECO:0000256" key="2">
    <source>
        <dbReference type="ARBA" id="ARBA00012499"/>
    </source>
</evidence>
<comment type="catalytic activity">
    <reaction evidence="6">
        <text>L-methionyl-[protein] + [thioredoxin]-disulfide + H2O = L-methionyl-(R)-S-oxide-[protein] + [thioredoxin]-dithiol</text>
        <dbReference type="Rhea" id="RHEA:24164"/>
        <dbReference type="Rhea" id="RHEA-COMP:10698"/>
        <dbReference type="Rhea" id="RHEA-COMP:10700"/>
        <dbReference type="Rhea" id="RHEA-COMP:12313"/>
        <dbReference type="Rhea" id="RHEA-COMP:12314"/>
        <dbReference type="ChEBI" id="CHEBI:15377"/>
        <dbReference type="ChEBI" id="CHEBI:16044"/>
        <dbReference type="ChEBI" id="CHEBI:29950"/>
        <dbReference type="ChEBI" id="CHEBI:45764"/>
        <dbReference type="ChEBI" id="CHEBI:50058"/>
        <dbReference type="EC" id="1.8.4.12"/>
    </reaction>
</comment>
<accession>A0A5C5Y5Z0</accession>
<dbReference type="InterPro" id="IPR028427">
    <property type="entry name" value="Met_Sox_Rdtase_MsrB"/>
</dbReference>
<dbReference type="PROSITE" id="PS51257">
    <property type="entry name" value="PROKAR_LIPOPROTEIN"/>
    <property type="match status" value="1"/>
</dbReference>
<dbReference type="Proteomes" id="UP000317238">
    <property type="component" value="Unassembled WGS sequence"/>
</dbReference>
<dbReference type="AlphaFoldDB" id="A0A5C5Y5Z0"/>
<dbReference type="InterPro" id="IPR002579">
    <property type="entry name" value="Met_Sox_Rdtase_MsrB_dom"/>
</dbReference>
<evidence type="ECO:0000256" key="6">
    <source>
        <dbReference type="ARBA" id="ARBA00048488"/>
    </source>
</evidence>
<reference evidence="9 10" key="1">
    <citation type="submission" date="2019-02" db="EMBL/GenBank/DDBJ databases">
        <title>Deep-cultivation of Planctomycetes and their phenomic and genomic characterization uncovers novel biology.</title>
        <authorList>
            <person name="Wiegand S."/>
            <person name="Jogler M."/>
            <person name="Boedeker C."/>
            <person name="Pinto D."/>
            <person name="Vollmers J."/>
            <person name="Rivas-Marin E."/>
            <person name="Kohn T."/>
            <person name="Peeters S.H."/>
            <person name="Heuer A."/>
            <person name="Rast P."/>
            <person name="Oberbeckmann S."/>
            <person name="Bunk B."/>
            <person name="Jeske O."/>
            <person name="Meyerdierks A."/>
            <person name="Storesund J.E."/>
            <person name="Kallscheuer N."/>
            <person name="Luecker S."/>
            <person name="Lage O.M."/>
            <person name="Pohl T."/>
            <person name="Merkel B.J."/>
            <person name="Hornburger P."/>
            <person name="Mueller R.-W."/>
            <person name="Bruemmer F."/>
            <person name="Labrenz M."/>
            <person name="Spormann A.M."/>
            <person name="Op Den Camp H."/>
            <person name="Overmann J."/>
            <person name="Amann R."/>
            <person name="Jetten M.S.M."/>
            <person name="Mascher T."/>
            <person name="Medema M.H."/>
            <person name="Devos D.P."/>
            <person name="Kaster A.-K."/>
            <person name="Ovreas L."/>
            <person name="Rohde M."/>
            <person name="Galperin M.Y."/>
            <person name="Jogler C."/>
        </authorList>
    </citation>
    <scope>NUCLEOTIDE SEQUENCE [LARGE SCALE GENOMIC DNA]</scope>
    <source>
        <strain evidence="9 10">Pan14r</strain>
    </source>
</reference>
<feature type="domain" description="MsrB" evidence="8">
    <location>
        <begin position="74"/>
        <end position="194"/>
    </location>
</feature>
<comment type="cofactor">
    <cofactor evidence="1">
        <name>Zn(2+)</name>
        <dbReference type="ChEBI" id="CHEBI:29105"/>
    </cofactor>
</comment>
<dbReference type="Gene3D" id="2.170.150.20">
    <property type="entry name" value="Peptide methionine sulfoxide reductase"/>
    <property type="match status" value="1"/>
</dbReference>
<dbReference type="GO" id="GO:0033743">
    <property type="term" value="F:peptide-methionine (R)-S-oxide reductase activity"/>
    <property type="evidence" value="ECO:0007669"/>
    <property type="project" value="UniProtKB-EC"/>
</dbReference>
<evidence type="ECO:0000259" key="8">
    <source>
        <dbReference type="PROSITE" id="PS51790"/>
    </source>
</evidence>
<name>A0A5C5Y5Z0_9PLAN</name>
<sequence>MRNLKTEFALKLDAVRRIIATAAAIGLLSILVAGCDPSDVDTDGMTADPAAEAESGSPDSPSSTDQDTTMTEKAPSQYNKLTAEEARVIVHKGTEPPGPGGYTMTKDPGTYICRRCNQPLYRSDDKFESHCGWPSFDDEIEGAVDRQIDADGYRVEIICSNCGGHLGHVFEGERFTEKNVRHCVNSISMKFIPKGDPVPATIHQQD</sequence>
<dbReference type="PANTHER" id="PTHR46081">
    <property type="entry name" value="PEPTIDE METHIONINE SULFOXIDE REDUCTASE 2"/>
    <property type="match status" value="1"/>
</dbReference>
<feature type="region of interest" description="Disordered" evidence="7">
    <location>
        <begin position="42"/>
        <end position="78"/>
    </location>
</feature>
<organism evidence="9 10">
    <name type="scientific">Crateriforma conspicua</name>
    <dbReference type="NCBI Taxonomy" id="2527996"/>
    <lineage>
        <taxon>Bacteria</taxon>
        <taxon>Pseudomonadati</taxon>
        <taxon>Planctomycetota</taxon>
        <taxon>Planctomycetia</taxon>
        <taxon>Planctomycetales</taxon>
        <taxon>Planctomycetaceae</taxon>
        <taxon>Crateriforma</taxon>
    </lineage>
</organism>
<evidence type="ECO:0000313" key="10">
    <source>
        <dbReference type="Proteomes" id="UP000317238"/>
    </source>
</evidence>
<dbReference type="PANTHER" id="PTHR46081:SF8">
    <property type="entry name" value="PEPTIDE METHIONINE SULFOXIDE REDUCTASE 2"/>
    <property type="match status" value="1"/>
</dbReference>
<dbReference type="EC" id="1.8.4.12" evidence="2"/>
<dbReference type="PROSITE" id="PS51790">
    <property type="entry name" value="MSRB"/>
    <property type="match status" value="1"/>
</dbReference>
<dbReference type="NCBIfam" id="NF004036">
    <property type="entry name" value="PRK05508.1"/>
    <property type="match status" value="1"/>
</dbReference>
<keyword evidence="4" id="KW-0862">Zinc</keyword>
<keyword evidence="5 9" id="KW-0560">Oxidoreductase</keyword>
<evidence type="ECO:0000256" key="1">
    <source>
        <dbReference type="ARBA" id="ARBA00001947"/>
    </source>
</evidence>
<comment type="caution">
    <text evidence="9">The sequence shown here is derived from an EMBL/GenBank/DDBJ whole genome shotgun (WGS) entry which is preliminary data.</text>
</comment>
<keyword evidence="3" id="KW-0479">Metal-binding</keyword>
<gene>
    <name evidence="9" type="primary">msrB_2</name>
    <name evidence="9" type="ORF">Pan14r_19350</name>
</gene>
<protein>
    <recommendedName>
        <fullName evidence="2">peptide-methionine (R)-S-oxide reductase</fullName>
        <ecNumber evidence="2">1.8.4.12</ecNumber>
    </recommendedName>
</protein>
<dbReference type="GO" id="GO:0006979">
    <property type="term" value="P:response to oxidative stress"/>
    <property type="evidence" value="ECO:0007669"/>
    <property type="project" value="InterPro"/>
</dbReference>
<evidence type="ECO:0000313" key="9">
    <source>
        <dbReference type="EMBL" id="TWT69645.1"/>
    </source>
</evidence>
<feature type="compositionally biased region" description="Low complexity" evidence="7">
    <location>
        <begin position="49"/>
        <end position="69"/>
    </location>
</feature>
<dbReference type="EMBL" id="SJPL01000001">
    <property type="protein sequence ID" value="TWT69645.1"/>
    <property type="molecule type" value="Genomic_DNA"/>
</dbReference>
<dbReference type="SUPFAM" id="SSF51316">
    <property type="entry name" value="Mss4-like"/>
    <property type="match status" value="1"/>
</dbReference>
<evidence type="ECO:0000256" key="7">
    <source>
        <dbReference type="SAM" id="MobiDB-lite"/>
    </source>
</evidence>
<evidence type="ECO:0000256" key="3">
    <source>
        <dbReference type="ARBA" id="ARBA00022723"/>
    </source>
</evidence>
<dbReference type="GO" id="GO:0046872">
    <property type="term" value="F:metal ion binding"/>
    <property type="evidence" value="ECO:0007669"/>
    <property type="project" value="UniProtKB-KW"/>
</dbReference>
<dbReference type="Pfam" id="PF01641">
    <property type="entry name" value="SelR"/>
    <property type="match status" value="1"/>
</dbReference>